<dbReference type="OrthoDB" id="506498at2759"/>
<dbReference type="Gene3D" id="3.40.50.150">
    <property type="entry name" value="Vaccinia Virus protein VP39"/>
    <property type="match status" value="1"/>
</dbReference>
<organism evidence="1 2">
    <name type="scientific">Bondarzewia mesenterica</name>
    <dbReference type="NCBI Taxonomy" id="1095465"/>
    <lineage>
        <taxon>Eukaryota</taxon>
        <taxon>Fungi</taxon>
        <taxon>Dikarya</taxon>
        <taxon>Basidiomycota</taxon>
        <taxon>Agaricomycotina</taxon>
        <taxon>Agaricomycetes</taxon>
        <taxon>Russulales</taxon>
        <taxon>Bondarzewiaceae</taxon>
        <taxon>Bondarzewia</taxon>
    </lineage>
</organism>
<dbReference type="Proteomes" id="UP000310158">
    <property type="component" value="Unassembled WGS sequence"/>
</dbReference>
<gene>
    <name evidence="1" type="ORF">EW146_g7003</name>
</gene>
<dbReference type="AlphaFoldDB" id="A0A4S4LLY7"/>
<accession>A0A4S4LLY7</accession>
<dbReference type="Pfam" id="PF13489">
    <property type="entry name" value="Methyltransf_23"/>
    <property type="match status" value="1"/>
</dbReference>
<keyword evidence="2" id="KW-1185">Reference proteome</keyword>
<proteinExistence type="predicted"/>
<dbReference type="SUPFAM" id="SSF53335">
    <property type="entry name" value="S-adenosyl-L-methionine-dependent methyltransferases"/>
    <property type="match status" value="1"/>
</dbReference>
<dbReference type="EMBL" id="SGPL01000379">
    <property type="protein sequence ID" value="THH13186.1"/>
    <property type="molecule type" value="Genomic_DNA"/>
</dbReference>
<evidence type="ECO:0000313" key="1">
    <source>
        <dbReference type="EMBL" id="THH13186.1"/>
    </source>
</evidence>
<dbReference type="CDD" id="cd02440">
    <property type="entry name" value="AdoMet_MTases"/>
    <property type="match status" value="1"/>
</dbReference>
<comment type="caution">
    <text evidence="1">The sequence shown here is derived from an EMBL/GenBank/DDBJ whole genome shotgun (WGS) entry which is preliminary data.</text>
</comment>
<name>A0A4S4LLY7_9AGAM</name>
<sequence>MHKAVDHTTCLGSQFELLPLKIATGTSSLSQEPMPSGDDKTSYMFAGSEQEQQRLDEQHDGIARYMGGRLSFAPLGLGDPRTILEMGATQAALQYSNAEVLAVDMSPLPPRPFPSNVKFQQLDLLNEFPWEKESFDVIHLRLVLYHIPHPSALIHRVIPLLKPNGWLLIEDACILVFPRASGPAQRKRNEITSMIRHRRASIPR</sequence>
<evidence type="ECO:0000313" key="2">
    <source>
        <dbReference type="Proteomes" id="UP000310158"/>
    </source>
</evidence>
<reference evidence="1 2" key="1">
    <citation type="submission" date="2019-02" db="EMBL/GenBank/DDBJ databases">
        <title>Genome sequencing of the rare red list fungi Bondarzewia mesenterica.</title>
        <authorList>
            <person name="Buettner E."/>
            <person name="Kellner H."/>
        </authorList>
    </citation>
    <scope>NUCLEOTIDE SEQUENCE [LARGE SCALE GENOMIC DNA]</scope>
    <source>
        <strain evidence="1 2">DSM 108281</strain>
    </source>
</reference>
<dbReference type="InterPro" id="IPR029063">
    <property type="entry name" value="SAM-dependent_MTases_sf"/>
</dbReference>
<protein>
    <submittedName>
        <fullName evidence="1">Uncharacterized protein</fullName>
    </submittedName>
</protein>